<dbReference type="SUPFAM" id="SSF54695">
    <property type="entry name" value="POZ domain"/>
    <property type="match status" value="1"/>
</dbReference>
<dbReference type="CDD" id="cd18186">
    <property type="entry name" value="BTB_POZ_ZBTB_KLHL-like"/>
    <property type="match status" value="1"/>
</dbReference>
<dbReference type="PROSITE" id="PS50097">
    <property type="entry name" value="BTB"/>
    <property type="match status" value="1"/>
</dbReference>
<dbReference type="Proteomes" id="UP000828390">
    <property type="component" value="Unassembled WGS sequence"/>
</dbReference>
<dbReference type="Gene3D" id="3.30.710.10">
    <property type="entry name" value="Potassium Channel Kv1.1, Chain A"/>
    <property type="match status" value="1"/>
</dbReference>
<keyword evidence="3" id="KW-1185">Reference proteome</keyword>
<dbReference type="Pfam" id="PF00651">
    <property type="entry name" value="BTB"/>
    <property type="match status" value="1"/>
</dbReference>
<evidence type="ECO:0000313" key="3">
    <source>
        <dbReference type="Proteomes" id="UP000828390"/>
    </source>
</evidence>
<comment type="caution">
    <text evidence="2">The sequence shown here is derived from an EMBL/GenBank/DDBJ whole genome shotgun (WGS) entry which is preliminary data.</text>
</comment>
<dbReference type="InterPro" id="IPR000210">
    <property type="entry name" value="BTB/POZ_dom"/>
</dbReference>
<organism evidence="2 3">
    <name type="scientific">Dreissena polymorpha</name>
    <name type="common">Zebra mussel</name>
    <name type="synonym">Mytilus polymorpha</name>
    <dbReference type="NCBI Taxonomy" id="45954"/>
    <lineage>
        <taxon>Eukaryota</taxon>
        <taxon>Metazoa</taxon>
        <taxon>Spiralia</taxon>
        <taxon>Lophotrochozoa</taxon>
        <taxon>Mollusca</taxon>
        <taxon>Bivalvia</taxon>
        <taxon>Autobranchia</taxon>
        <taxon>Heteroconchia</taxon>
        <taxon>Euheterodonta</taxon>
        <taxon>Imparidentia</taxon>
        <taxon>Neoheterodontei</taxon>
        <taxon>Myida</taxon>
        <taxon>Dreissenoidea</taxon>
        <taxon>Dreissenidae</taxon>
        <taxon>Dreissena</taxon>
    </lineage>
</organism>
<feature type="domain" description="BTB" evidence="1">
    <location>
        <begin position="43"/>
        <end position="95"/>
    </location>
</feature>
<reference evidence="2" key="2">
    <citation type="submission" date="2020-11" db="EMBL/GenBank/DDBJ databases">
        <authorList>
            <person name="McCartney M.A."/>
            <person name="Auch B."/>
            <person name="Kono T."/>
            <person name="Mallez S."/>
            <person name="Becker A."/>
            <person name="Gohl D.M."/>
            <person name="Silverstein K.A.T."/>
            <person name="Koren S."/>
            <person name="Bechman K.B."/>
            <person name="Herman A."/>
            <person name="Abrahante J.E."/>
            <person name="Garbe J."/>
        </authorList>
    </citation>
    <scope>NUCLEOTIDE SEQUENCE</scope>
    <source>
        <strain evidence="2">Duluth1</strain>
        <tissue evidence="2">Whole animal</tissue>
    </source>
</reference>
<accession>A0A9D4BJM7</accession>
<evidence type="ECO:0000313" key="2">
    <source>
        <dbReference type="EMBL" id="KAH3697342.1"/>
    </source>
</evidence>
<protein>
    <recommendedName>
        <fullName evidence="1">BTB domain-containing protein</fullName>
    </recommendedName>
</protein>
<dbReference type="AlphaFoldDB" id="A0A9D4BJM7"/>
<evidence type="ECO:0000259" key="1">
    <source>
        <dbReference type="PROSITE" id="PS50097"/>
    </source>
</evidence>
<name>A0A9D4BJM7_DREPO</name>
<reference evidence="2" key="1">
    <citation type="journal article" date="2019" name="bioRxiv">
        <title>The Genome of the Zebra Mussel, Dreissena polymorpha: A Resource for Invasive Species Research.</title>
        <authorList>
            <person name="McCartney M.A."/>
            <person name="Auch B."/>
            <person name="Kono T."/>
            <person name="Mallez S."/>
            <person name="Zhang Y."/>
            <person name="Obille A."/>
            <person name="Becker A."/>
            <person name="Abrahante J.E."/>
            <person name="Garbe J."/>
            <person name="Badalamenti J.P."/>
            <person name="Herman A."/>
            <person name="Mangelson H."/>
            <person name="Liachko I."/>
            <person name="Sullivan S."/>
            <person name="Sone E.D."/>
            <person name="Koren S."/>
            <person name="Silverstein K.A.T."/>
            <person name="Beckman K.B."/>
            <person name="Gohl D.M."/>
        </authorList>
    </citation>
    <scope>NUCLEOTIDE SEQUENCE</scope>
    <source>
        <strain evidence="2">Duluth1</strain>
        <tissue evidence="2">Whole animal</tissue>
    </source>
</reference>
<dbReference type="InterPro" id="IPR011333">
    <property type="entry name" value="SKP1/BTB/POZ_sf"/>
</dbReference>
<dbReference type="EMBL" id="JAIWYP010000016">
    <property type="protein sequence ID" value="KAH3697342.1"/>
    <property type="molecule type" value="Genomic_DNA"/>
</dbReference>
<proteinExistence type="predicted"/>
<gene>
    <name evidence="2" type="ORF">DPMN_084841</name>
</gene>
<sequence>MSEPKQTRLLRDGEKYQLGNSLMYGKQLLDQLHGQMQAQSDYCDVTVRCCDTDMKAHWCVLAAAPYFQSLYNSGLQEKQQVTVTLRNKNCTVKNL</sequence>